<dbReference type="Proteomes" id="UP000016935">
    <property type="component" value="Unassembled WGS sequence"/>
</dbReference>
<dbReference type="RefSeq" id="XP_008027042.1">
    <property type="nucleotide sequence ID" value="XM_008028851.1"/>
</dbReference>
<reference evidence="3 4" key="2">
    <citation type="journal article" date="2013" name="PLoS Genet.">
        <title>Comparative genome structure, secondary metabolite, and effector coding capacity across Cochliobolus pathogens.</title>
        <authorList>
            <person name="Condon B.J."/>
            <person name="Leng Y."/>
            <person name="Wu D."/>
            <person name="Bushley K.E."/>
            <person name="Ohm R.A."/>
            <person name="Otillar R."/>
            <person name="Martin J."/>
            <person name="Schackwitz W."/>
            <person name="Grimwood J."/>
            <person name="MohdZainudin N."/>
            <person name="Xue C."/>
            <person name="Wang R."/>
            <person name="Manning V.A."/>
            <person name="Dhillon B."/>
            <person name="Tu Z.J."/>
            <person name="Steffenson B.J."/>
            <person name="Salamov A."/>
            <person name="Sun H."/>
            <person name="Lowry S."/>
            <person name="LaButti K."/>
            <person name="Han J."/>
            <person name="Copeland A."/>
            <person name="Lindquist E."/>
            <person name="Barry K."/>
            <person name="Schmutz J."/>
            <person name="Baker S.E."/>
            <person name="Ciuffetti L.M."/>
            <person name="Grigoriev I.V."/>
            <person name="Zhong S."/>
            <person name="Turgeon B.G."/>
        </authorList>
    </citation>
    <scope>NUCLEOTIDE SEQUENCE [LARGE SCALE GENOMIC DNA]</scope>
    <source>
        <strain evidence="4">28A</strain>
    </source>
</reference>
<dbReference type="InterPro" id="IPR053931">
    <property type="entry name" value="RapZ_C"/>
</dbReference>
<reference evidence="3 4" key="1">
    <citation type="journal article" date="2012" name="PLoS Pathog.">
        <title>Diverse lifestyles and strategies of plant pathogenesis encoded in the genomes of eighteen Dothideomycetes fungi.</title>
        <authorList>
            <person name="Ohm R.A."/>
            <person name="Feau N."/>
            <person name="Henrissat B."/>
            <person name="Schoch C.L."/>
            <person name="Horwitz B.A."/>
            <person name="Barry K.W."/>
            <person name="Condon B.J."/>
            <person name="Copeland A.C."/>
            <person name="Dhillon B."/>
            <person name="Glaser F."/>
            <person name="Hesse C.N."/>
            <person name="Kosti I."/>
            <person name="LaButti K."/>
            <person name="Lindquist E.A."/>
            <person name="Lucas S."/>
            <person name="Salamov A.A."/>
            <person name="Bradshaw R.E."/>
            <person name="Ciuffetti L."/>
            <person name="Hamelin R.C."/>
            <person name="Kema G.H.J."/>
            <person name="Lawrence C."/>
            <person name="Scott J.A."/>
            <person name="Spatafora J.W."/>
            <person name="Turgeon B.G."/>
            <person name="de Wit P.J.G.M."/>
            <person name="Zhong S."/>
            <person name="Goodwin S.B."/>
            <person name="Grigoriev I.V."/>
        </authorList>
    </citation>
    <scope>NUCLEOTIDE SEQUENCE [LARGE SCALE GENOMIC DNA]</scope>
    <source>
        <strain evidence="4">28A</strain>
    </source>
</reference>
<dbReference type="HOGENOM" id="CLU_873039_0_0_1"/>
<organism evidence="3 4">
    <name type="scientific">Exserohilum turcicum (strain 28A)</name>
    <name type="common">Northern leaf blight fungus</name>
    <name type="synonym">Setosphaeria turcica</name>
    <dbReference type="NCBI Taxonomy" id="671987"/>
    <lineage>
        <taxon>Eukaryota</taxon>
        <taxon>Fungi</taxon>
        <taxon>Dikarya</taxon>
        <taxon>Ascomycota</taxon>
        <taxon>Pezizomycotina</taxon>
        <taxon>Dothideomycetes</taxon>
        <taxon>Pleosporomycetidae</taxon>
        <taxon>Pleosporales</taxon>
        <taxon>Pleosporineae</taxon>
        <taxon>Pleosporaceae</taxon>
        <taxon>Exserohilum</taxon>
    </lineage>
</organism>
<feature type="compositionally biased region" description="Basic and acidic residues" evidence="1">
    <location>
        <begin position="118"/>
        <end position="135"/>
    </location>
</feature>
<evidence type="ECO:0000256" key="1">
    <source>
        <dbReference type="SAM" id="MobiDB-lite"/>
    </source>
</evidence>
<feature type="compositionally biased region" description="Pro residues" evidence="1">
    <location>
        <begin position="51"/>
        <end position="62"/>
    </location>
</feature>
<protein>
    <recommendedName>
        <fullName evidence="2">RapZ C-terminal domain-containing protein</fullName>
    </recommendedName>
</protein>
<dbReference type="AlphaFoldDB" id="R0JWJ9"/>
<name>R0JWJ9_EXST2</name>
<dbReference type="eggNOG" id="ENOG502RFIR">
    <property type="taxonomic scope" value="Eukaryota"/>
</dbReference>
<proteinExistence type="predicted"/>
<evidence type="ECO:0000259" key="2">
    <source>
        <dbReference type="Pfam" id="PF22740"/>
    </source>
</evidence>
<gene>
    <name evidence="3" type="ORF">SETTUDRAFT_32543</name>
</gene>
<feature type="compositionally biased region" description="Acidic residues" evidence="1">
    <location>
        <begin position="136"/>
        <end position="145"/>
    </location>
</feature>
<dbReference type="OrthoDB" id="5418695at2759"/>
<sequence length="385" mass="44069">MYRYPPVPCAPPSPYLTPLHYPHHLTTQSYSSRYMSRPLWAEPRRYYEAPYPPSPLQPPQTPYRPVETNSRRHSSPAHPRQQDHVPRKPGLRDTQHTRHVHFDLPVSQQSSIRPARTAAREEQERVRERYQARREEEEEEEEEEEKSYPQPHHATTTTTTSTSLSRSHNPQMPPPTTTATTAKEFQSYSYSHHHHHTRQKHNTTPPTLSYPLTIPPPLSLAPPARPTVYIITYSTDLIRSETSAISLLASQVPRRDPRIPHLYTIDARNMQPPSAALCERYSGISPLIQDIVMQDACARRAASTAVRELLRFGDEENRRERRGQGARRLEVSMSVCCHAGTHRSVAIAERIAQCVKAEVGRLGCEEGVMVVCRHVHRIKGRADPF</sequence>
<accession>R0JWJ9</accession>
<feature type="compositionally biased region" description="Basic residues" evidence="1">
    <location>
        <begin position="191"/>
        <end position="201"/>
    </location>
</feature>
<feature type="compositionally biased region" description="Basic and acidic residues" evidence="1">
    <location>
        <begin position="80"/>
        <end position="102"/>
    </location>
</feature>
<keyword evidence="4" id="KW-1185">Reference proteome</keyword>
<evidence type="ECO:0000313" key="3">
    <source>
        <dbReference type="EMBL" id="EOA85333.1"/>
    </source>
</evidence>
<dbReference type="Pfam" id="PF22740">
    <property type="entry name" value="PapZ_C"/>
    <property type="match status" value="1"/>
</dbReference>
<feature type="domain" description="RapZ C-terminal" evidence="2">
    <location>
        <begin position="263"/>
        <end position="358"/>
    </location>
</feature>
<feature type="region of interest" description="Disordered" evidence="1">
    <location>
        <begin position="51"/>
        <end position="210"/>
    </location>
</feature>
<feature type="compositionally biased region" description="Low complexity" evidence="1">
    <location>
        <begin position="177"/>
        <end position="190"/>
    </location>
</feature>
<dbReference type="EMBL" id="KB908703">
    <property type="protein sequence ID" value="EOA85333.1"/>
    <property type="molecule type" value="Genomic_DNA"/>
</dbReference>
<dbReference type="GeneID" id="19403664"/>
<evidence type="ECO:0000313" key="4">
    <source>
        <dbReference type="Proteomes" id="UP000016935"/>
    </source>
</evidence>